<accession>A0AAU1ZNT9</accession>
<reference evidence="1" key="1">
    <citation type="submission" date="2022-10" db="EMBL/GenBank/DDBJ databases">
        <title>The complete genomes of actinobacterial strains from the NBC collection.</title>
        <authorList>
            <person name="Joergensen T.S."/>
            <person name="Alvarez Arevalo M."/>
            <person name="Sterndorff E.B."/>
            <person name="Faurdal D."/>
            <person name="Vuksanovic O."/>
            <person name="Mourched A.-S."/>
            <person name="Charusanti P."/>
            <person name="Shaw S."/>
            <person name="Blin K."/>
            <person name="Weber T."/>
        </authorList>
    </citation>
    <scope>NUCLEOTIDE SEQUENCE</scope>
    <source>
        <strain evidence="1">NBC_00093</strain>
    </source>
</reference>
<dbReference type="InterPro" id="IPR043863">
    <property type="entry name" value="DUF5825"/>
</dbReference>
<gene>
    <name evidence="1" type="ORF">OHA22_00400</name>
</gene>
<proteinExistence type="predicted"/>
<name>A0AAU1ZNT9_9ACTN</name>
<protein>
    <submittedName>
        <fullName evidence="1">DUF5825 family protein</fullName>
    </submittedName>
</protein>
<evidence type="ECO:0000313" key="1">
    <source>
        <dbReference type="EMBL" id="WTT14079.1"/>
    </source>
</evidence>
<dbReference type="EMBL" id="CP108222">
    <property type="protein sequence ID" value="WTT14079.1"/>
    <property type="molecule type" value="Genomic_DNA"/>
</dbReference>
<organism evidence="1">
    <name type="scientific">Streptomyces sp. NBC_00093</name>
    <dbReference type="NCBI Taxonomy" id="2975649"/>
    <lineage>
        <taxon>Bacteria</taxon>
        <taxon>Bacillati</taxon>
        <taxon>Actinomycetota</taxon>
        <taxon>Actinomycetes</taxon>
        <taxon>Kitasatosporales</taxon>
        <taxon>Streptomycetaceae</taxon>
        <taxon>Streptomyces</taxon>
    </lineage>
</organism>
<dbReference type="Pfam" id="PF19142">
    <property type="entry name" value="DUF5825"/>
    <property type="match status" value="1"/>
</dbReference>
<sequence length="215" mass="24165">MRPELTLWRDRDPAARRLPGIHCGTLDGPPDDPVNAVGQLAAEGVQFVQVHELVDLTDPDGASAVAVLLLIRELTGHGIAVDWTLRMADPAQWQALSHLYPPAALFRGPTGQDNEEHVVTAWRGSFHIAKCGYRRGPGFLEIRDHRWGSFRRLVVQAPRSTAFQGLLDGVPVVASASTERVLERHLRENLVHRVGRYVWWTPYRLRRWPLSTTIP</sequence>
<dbReference type="AlphaFoldDB" id="A0AAU1ZNT9"/>